<dbReference type="GO" id="GO:0016020">
    <property type="term" value="C:membrane"/>
    <property type="evidence" value="ECO:0007669"/>
    <property type="project" value="UniProtKB-SubCell"/>
</dbReference>
<comment type="caution">
    <text evidence="11">Lacks conserved residue(s) required for the propagation of feature annotation.</text>
</comment>
<dbReference type="PANTHER" id="PTHR19325:SF468">
    <property type="entry name" value="MEMBRANE COFACTOR PROTEIN"/>
    <property type="match status" value="1"/>
</dbReference>
<feature type="domain" description="Sushi" evidence="13">
    <location>
        <begin position="53"/>
        <end position="114"/>
    </location>
</feature>
<dbReference type="GO" id="GO:0009986">
    <property type="term" value="C:cell surface"/>
    <property type="evidence" value="ECO:0007669"/>
    <property type="project" value="InterPro"/>
</dbReference>
<feature type="domain" description="Sushi" evidence="13">
    <location>
        <begin position="181"/>
        <end position="240"/>
    </location>
</feature>
<dbReference type="RefSeq" id="XP_028386881.2">
    <property type="nucleotide sequence ID" value="XM_028531080.2"/>
</dbReference>
<keyword evidence="4" id="KW-0732">Signal</keyword>
<dbReference type="PANTHER" id="PTHR19325">
    <property type="entry name" value="COMPLEMENT COMPONENT-RELATED SUSHI DOMAIN-CONTAINING"/>
    <property type="match status" value="1"/>
</dbReference>
<keyword evidence="3 11" id="KW-0768">Sushi</keyword>
<dbReference type="FunCoup" id="A0A6J2N4U9">
    <property type="interactions" value="201"/>
</dbReference>
<accession>A0A6J2N4U9</accession>
<proteinExistence type="predicted"/>
<dbReference type="InterPro" id="IPR035976">
    <property type="entry name" value="Sushi/SCR/CCP_sf"/>
</dbReference>
<dbReference type="InterPro" id="IPR050350">
    <property type="entry name" value="Compl-Cell_Adhes-Reg"/>
</dbReference>
<name>A0A6J2N4U9_9CHIR</name>
<dbReference type="FunFam" id="2.10.70.10:FF:000014">
    <property type="entry name" value="Membrane cofactor protein"/>
    <property type="match status" value="1"/>
</dbReference>
<evidence type="ECO:0000256" key="7">
    <source>
        <dbReference type="ARBA" id="ARBA00023157"/>
    </source>
</evidence>
<evidence type="ECO:0000256" key="4">
    <source>
        <dbReference type="ARBA" id="ARBA00022729"/>
    </source>
</evidence>
<evidence type="ECO:0000256" key="5">
    <source>
        <dbReference type="ARBA" id="ARBA00022737"/>
    </source>
</evidence>
<keyword evidence="8" id="KW-0325">Glycoprotein</keyword>
<comment type="subcellular location">
    <subcellularLocation>
        <location evidence="1">Membrane</location>
        <topology evidence="1">Single-pass membrane protein</topology>
    </subcellularLocation>
</comment>
<dbReference type="GeneID" id="114512182"/>
<protein>
    <recommendedName>
        <fullName evidence="2">Membrane cofactor protein</fullName>
    </recommendedName>
</protein>
<dbReference type="GO" id="GO:0007338">
    <property type="term" value="P:single fertilization"/>
    <property type="evidence" value="ECO:0007669"/>
    <property type="project" value="UniProtKB-KW"/>
</dbReference>
<feature type="disulfide bond" evidence="11">
    <location>
        <begin position="211"/>
        <end position="238"/>
    </location>
</feature>
<evidence type="ECO:0000313" key="15">
    <source>
        <dbReference type="RefSeq" id="XP_028386881.2"/>
    </source>
</evidence>
<dbReference type="InterPro" id="IPR000436">
    <property type="entry name" value="Sushi_SCR_CCP_dom"/>
</dbReference>
<evidence type="ECO:0000256" key="6">
    <source>
        <dbReference type="ARBA" id="ARBA00023136"/>
    </source>
</evidence>
<feature type="domain" description="Sushi" evidence="13">
    <location>
        <begin position="1"/>
        <end position="52"/>
    </location>
</feature>
<evidence type="ECO:0000256" key="10">
    <source>
        <dbReference type="ARBA" id="ARBA00047055"/>
    </source>
</evidence>
<dbReference type="SUPFAM" id="SSF57535">
    <property type="entry name" value="Complement control module/SCR domain"/>
    <property type="match status" value="4"/>
</dbReference>
<evidence type="ECO:0000256" key="2">
    <source>
        <dbReference type="ARBA" id="ARBA00017517"/>
    </source>
</evidence>
<evidence type="ECO:0000256" key="11">
    <source>
        <dbReference type="PROSITE-ProRule" id="PRU00302"/>
    </source>
</evidence>
<keyword evidence="12" id="KW-0812">Transmembrane</keyword>
<dbReference type="Gene3D" id="2.10.70.10">
    <property type="entry name" value="Complement Module, domain 1"/>
    <property type="match status" value="4"/>
</dbReference>
<sequence>MDIKGYPRASYDTWEKVFYTCKPGYNYKLFSPYNTFCEPNNTWYPLDEACTKKLCSTPKVENGGIVDPNKALEFNTETHFYCDDGYYLKGEQILTCILSGDQVYWNYAIPTCEKILCQSPGKIENGKHTNSWRNVFEFNELVTYSCEPSNGPDEYSLVGESKLICSGPGKWSSDPPQCKVVKCDYPVLKHGRPVSKIKEKFSYQDEILFQCLEGFYLNGSNPVFCGGNNTWEPEMPTCIKGFKPTHPTKPPLSRYPGYPNPLEFPPIEEIVELDSGVIALVIFTILVALAIICTCLYKYLRRVKKV</sequence>
<reference evidence="15" key="1">
    <citation type="submission" date="2025-08" db="UniProtKB">
        <authorList>
            <consortium name="RefSeq"/>
        </authorList>
    </citation>
    <scope>IDENTIFICATION</scope>
    <source>
        <tissue evidence="15">Muscle</tissue>
    </source>
</reference>
<dbReference type="SMART" id="SM00032">
    <property type="entry name" value="CCP"/>
    <property type="match status" value="4"/>
</dbReference>
<dbReference type="Pfam" id="PF00084">
    <property type="entry name" value="Sushi"/>
    <property type="match status" value="3"/>
</dbReference>
<keyword evidence="14" id="KW-1185">Reference proteome</keyword>
<feature type="domain" description="Sushi" evidence="13">
    <location>
        <begin position="115"/>
        <end position="180"/>
    </location>
</feature>
<keyword evidence="5" id="KW-0677">Repeat</keyword>
<evidence type="ECO:0000256" key="8">
    <source>
        <dbReference type="ARBA" id="ARBA00023180"/>
    </source>
</evidence>
<dbReference type="CDD" id="cd00033">
    <property type="entry name" value="CCP"/>
    <property type="match status" value="3"/>
</dbReference>
<dbReference type="KEGG" id="pdic:114512182"/>
<evidence type="ECO:0000256" key="9">
    <source>
        <dbReference type="ARBA" id="ARBA00023279"/>
    </source>
</evidence>
<organism evidence="14 15">
    <name type="scientific">Phyllostomus discolor</name>
    <name type="common">pale spear-nosed bat</name>
    <dbReference type="NCBI Taxonomy" id="89673"/>
    <lineage>
        <taxon>Eukaryota</taxon>
        <taxon>Metazoa</taxon>
        <taxon>Chordata</taxon>
        <taxon>Craniata</taxon>
        <taxon>Vertebrata</taxon>
        <taxon>Euteleostomi</taxon>
        <taxon>Mammalia</taxon>
        <taxon>Eutheria</taxon>
        <taxon>Laurasiatheria</taxon>
        <taxon>Chiroptera</taxon>
        <taxon>Yangochiroptera</taxon>
        <taxon>Phyllostomidae</taxon>
        <taxon>Phyllostominae</taxon>
        <taxon>Phyllostomus</taxon>
    </lineage>
</organism>
<keyword evidence="9" id="KW-0278">Fertilization</keyword>
<evidence type="ECO:0000259" key="13">
    <source>
        <dbReference type="PROSITE" id="PS50923"/>
    </source>
</evidence>
<evidence type="ECO:0000313" key="14">
    <source>
        <dbReference type="Proteomes" id="UP000504628"/>
    </source>
</evidence>
<dbReference type="AlphaFoldDB" id="A0A6J2N4U9"/>
<evidence type="ECO:0000256" key="1">
    <source>
        <dbReference type="ARBA" id="ARBA00004167"/>
    </source>
</evidence>
<dbReference type="OrthoDB" id="6480633at2759"/>
<comment type="subunit">
    <text evidence="10">Interacts with C3b. Interacts with C4b. Interacts with moesin/MSN.</text>
</comment>
<keyword evidence="6 12" id="KW-0472">Membrane</keyword>
<dbReference type="InParanoid" id="A0A6J2N4U9"/>
<evidence type="ECO:0000256" key="12">
    <source>
        <dbReference type="SAM" id="Phobius"/>
    </source>
</evidence>
<dbReference type="InterPro" id="IPR017341">
    <property type="entry name" value="CD46"/>
</dbReference>
<evidence type="ECO:0000256" key="3">
    <source>
        <dbReference type="ARBA" id="ARBA00022659"/>
    </source>
</evidence>
<keyword evidence="12" id="KW-1133">Transmembrane helix</keyword>
<feature type="transmembrane region" description="Helical" evidence="12">
    <location>
        <begin position="277"/>
        <end position="300"/>
    </location>
</feature>
<keyword evidence="7 11" id="KW-1015">Disulfide bond</keyword>
<gene>
    <name evidence="15" type="primary">LOC114512182</name>
</gene>
<dbReference type="Proteomes" id="UP000504628">
    <property type="component" value="Chromosome 14"/>
</dbReference>
<dbReference type="PIRSF" id="PIRSF037971">
    <property type="entry name" value="TLX_CD46"/>
    <property type="match status" value="1"/>
</dbReference>
<dbReference type="PROSITE" id="PS50923">
    <property type="entry name" value="SUSHI"/>
    <property type="match status" value="4"/>
</dbReference>